<reference evidence="2" key="1">
    <citation type="submission" date="2022-03" db="EMBL/GenBank/DDBJ databases">
        <title>A functionally conserved STORR gene fusion in Papaver species that diverged 16.8 million years ago.</title>
        <authorList>
            <person name="Catania T."/>
        </authorList>
    </citation>
    <scope>NUCLEOTIDE SEQUENCE</scope>
    <source>
        <strain evidence="2">S-191538</strain>
    </source>
</reference>
<accession>A0AA41S808</accession>
<proteinExistence type="predicted"/>
<dbReference type="AlphaFoldDB" id="A0AA41S808"/>
<comment type="caution">
    <text evidence="2">The sequence shown here is derived from an EMBL/GenBank/DDBJ whole genome shotgun (WGS) entry which is preliminary data.</text>
</comment>
<feature type="compositionally biased region" description="Low complexity" evidence="1">
    <location>
        <begin position="136"/>
        <end position="149"/>
    </location>
</feature>
<dbReference type="Gene3D" id="1.25.10.10">
    <property type="entry name" value="Leucine-rich Repeat Variant"/>
    <property type="match status" value="1"/>
</dbReference>
<sequence>MMHLVSSEDIDVREAALRGLLELAKDEQSKTSSSSVASTDNEKLKQILKDRVTAIDAMPKEELGAIMEERQLIDLLWSVCYNEPSSLREKGLLDLPGEDAPPPDVASSLFQPSLRALAADAKSAAEKKKDKKEEPPLLLGLGPPSSHNG</sequence>
<protein>
    <submittedName>
        <fullName evidence="2">Uncharacterized protein</fullName>
    </submittedName>
</protein>
<feature type="region of interest" description="Disordered" evidence="1">
    <location>
        <begin position="120"/>
        <end position="149"/>
    </location>
</feature>
<evidence type="ECO:0000313" key="3">
    <source>
        <dbReference type="Proteomes" id="UP001177140"/>
    </source>
</evidence>
<organism evidence="2 3">
    <name type="scientific">Papaver nudicaule</name>
    <name type="common">Iceland poppy</name>
    <dbReference type="NCBI Taxonomy" id="74823"/>
    <lineage>
        <taxon>Eukaryota</taxon>
        <taxon>Viridiplantae</taxon>
        <taxon>Streptophyta</taxon>
        <taxon>Embryophyta</taxon>
        <taxon>Tracheophyta</taxon>
        <taxon>Spermatophyta</taxon>
        <taxon>Magnoliopsida</taxon>
        <taxon>Ranunculales</taxon>
        <taxon>Papaveraceae</taxon>
        <taxon>Papaveroideae</taxon>
        <taxon>Papaver</taxon>
    </lineage>
</organism>
<name>A0AA41S808_PAPNU</name>
<dbReference type="Proteomes" id="UP001177140">
    <property type="component" value="Unassembled WGS sequence"/>
</dbReference>
<dbReference type="InterPro" id="IPR011989">
    <property type="entry name" value="ARM-like"/>
</dbReference>
<evidence type="ECO:0000313" key="2">
    <source>
        <dbReference type="EMBL" id="MCL7030311.1"/>
    </source>
</evidence>
<keyword evidence="3" id="KW-1185">Reference proteome</keyword>
<dbReference type="EMBL" id="JAJJMA010099848">
    <property type="protein sequence ID" value="MCL7030311.1"/>
    <property type="molecule type" value="Genomic_DNA"/>
</dbReference>
<gene>
    <name evidence="2" type="ORF">MKW94_009839</name>
</gene>
<feature type="compositionally biased region" description="Basic and acidic residues" evidence="1">
    <location>
        <begin position="123"/>
        <end position="135"/>
    </location>
</feature>
<evidence type="ECO:0000256" key="1">
    <source>
        <dbReference type="SAM" id="MobiDB-lite"/>
    </source>
</evidence>